<dbReference type="Gene3D" id="3.40.30.10">
    <property type="entry name" value="Glutaredoxin"/>
    <property type="match status" value="1"/>
</dbReference>
<keyword evidence="6" id="KW-0472">Membrane</keyword>
<keyword evidence="9" id="KW-1185">Reference proteome</keyword>
<dbReference type="PROSITE" id="PS51352">
    <property type="entry name" value="THIOREDOXIN_2"/>
    <property type="match status" value="1"/>
</dbReference>
<accession>A0AA95MQ51</accession>
<dbReference type="PANTHER" id="PTHR13887:SF14">
    <property type="entry name" value="DISULFIDE BOND FORMATION PROTEIN D"/>
    <property type="match status" value="1"/>
</dbReference>
<dbReference type="KEGG" id="nnv:QNH39_26165"/>
<keyword evidence="6" id="KW-0812">Transmembrane</keyword>
<feature type="transmembrane region" description="Helical" evidence="6">
    <location>
        <begin position="15"/>
        <end position="34"/>
    </location>
</feature>
<keyword evidence="3" id="KW-0560">Oxidoreductase</keyword>
<comment type="similarity">
    <text evidence="1">Belongs to the thioredoxin family. DsbA subfamily.</text>
</comment>
<dbReference type="Proteomes" id="UP001178288">
    <property type="component" value="Chromosome"/>
</dbReference>
<protein>
    <submittedName>
        <fullName evidence="8">Thioredoxin domain-containing protein</fullName>
    </submittedName>
</protein>
<evidence type="ECO:0000313" key="8">
    <source>
        <dbReference type="EMBL" id="WHY86018.1"/>
    </source>
</evidence>
<proteinExistence type="inferred from homology"/>
<evidence type="ECO:0000259" key="7">
    <source>
        <dbReference type="PROSITE" id="PS51352"/>
    </source>
</evidence>
<keyword evidence="5" id="KW-0676">Redox-active center</keyword>
<keyword evidence="4" id="KW-1015">Disulfide bond</keyword>
<gene>
    <name evidence="8" type="ORF">QNH39_26165</name>
</gene>
<dbReference type="AlphaFoldDB" id="A0AA95MQ51"/>
<dbReference type="EMBL" id="CP126114">
    <property type="protein sequence ID" value="WHY86018.1"/>
    <property type="molecule type" value="Genomic_DNA"/>
</dbReference>
<dbReference type="InterPro" id="IPR036249">
    <property type="entry name" value="Thioredoxin-like_sf"/>
</dbReference>
<dbReference type="Pfam" id="PF13462">
    <property type="entry name" value="Thioredoxin_4"/>
    <property type="match status" value="1"/>
</dbReference>
<dbReference type="GO" id="GO:0016491">
    <property type="term" value="F:oxidoreductase activity"/>
    <property type="evidence" value="ECO:0007669"/>
    <property type="project" value="UniProtKB-KW"/>
</dbReference>
<name>A0AA95MQ51_9BACI</name>
<dbReference type="RefSeq" id="WP_066148138.1">
    <property type="nucleotide sequence ID" value="NZ_CP126114.1"/>
</dbReference>
<dbReference type="PANTHER" id="PTHR13887">
    <property type="entry name" value="GLUTATHIONE S-TRANSFERASE KAPPA"/>
    <property type="match status" value="1"/>
</dbReference>
<evidence type="ECO:0000256" key="6">
    <source>
        <dbReference type="SAM" id="Phobius"/>
    </source>
</evidence>
<organism evidence="8 9">
    <name type="scientific">Neobacillus novalis</name>
    <dbReference type="NCBI Taxonomy" id="220687"/>
    <lineage>
        <taxon>Bacteria</taxon>
        <taxon>Bacillati</taxon>
        <taxon>Bacillota</taxon>
        <taxon>Bacilli</taxon>
        <taxon>Bacillales</taxon>
        <taxon>Bacillaceae</taxon>
        <taxon>Neobacillus</taxon>
    </lineage>
</organism>
<keyword evidence="6" id="KW-1133">Transmembrane helix</keyword>
<evidence type="ECO:0000256" key="5">
    <source>
        <dbReference type="ARBA" id="ARBA00023284"/>
    </source>
</evidence>
<sequence>MANPKKGSNHFSAKFIVWTISVVAVIVFGFIFFFPHQNPIVTSPKENSGNTNQPYIGKSLTKIDYTNQPYIGKSSAPVSIIEFGDYKCPYCKMFNEKVIPMIQQQLDSGEAKFYFMNYSFIHTDSVRAAKFAESVYAVLGNQTFWKFHDLLYSKQPEDSNFEKTDVYSEQYLTDTLKQIASDTEVNKVVQYFEANKADAAWQKDMDLVNQLNVNGTPTIFVNGELVKTMDDLKNMVNKAAQEK</sequence>
<evidence type="ECO:0000256" key="4">
    <source>
        <dbReference type="ARBA" id="ARBA00023157"/>
    </source>
</evidence>
<dbReference type="SUPFAM" id="SSF52833">
    <property type="entry name" value="Thioredoxin-like"/>
    <property type="match status" value="1"/>
</dbReference>
<keyword evidence="2" id="KW-0732">Signal</keyword>
<evidence type="ECO:0000256" key="1">
    <source>
        <dbReference type="ARBA" id="ARBA00005791"/>
    </source>
</evidence>
<evidence type="ECO:0000256" key="3">
    <source>
        <dbReference type="ARBA" id="ARBA00023002"/>
    </source>
</evidence>
<dbReference type="InterPro" id="IPR013766">
    <property type="entry name" value="Thioredoxin_domain"/>
</dbReference>
<evidence type="ECO:0000256" key="2">
    <source>
        <dbReference type="ARBA" id="ARBA00022729"/>
    </source>
</evidence>
<reference evidence="8" key="1">
    <citation type="submission" date="2023-05" db="EMBL/GenBank/DDBJ databases">
        <title>Comparative genomics of Bacillaceae isolates and their secondary metabolite potential.</title>
        <authorList>
            <person name="Song L."/>
            <person name="Nielsen L.J."/>
            <person name="Mohite O."/>
            <person name="Xu X."/>
            <person name="Weber T."/>
            <person name="Kovacs A.T."/>
        </authorList>
    </citation>
    <scope>NUCLEOTIDE SEQUENCE</scope>
    <source>
        <strain evidence="8">XLM17</strain>
    </source>
</reference>
<feature type="domain" description="Thioredoxin" evidence="7">
    <location>
        <begin position="32"/>
        <end position="241"/>
    </location>
</feature>
<evidence type="ECO:0000313" key="9">
    <source>
        <dbReference type="Proteomes" id="UP001178288"/>
    </source>
</evidence>
<dbReference type="InterPro" id="IPR012336">
    <property type="entry name" value="Thioredoxin-like_fold"/>
</dbReference>